<name>E9G638_DAPPU</name>
<sequence length="128" mass="14628">MAQKKRTAAPVQDYKSLRLTGCKANPPLPVLRVKELRLPPFTIYEPRQLLPSSNTATIIAGYTELLPPAIVNGNRFPVKRDLRDWMDGRKKQKLDGTKKQEASKQDVVRRINFFFTQDSTSLQWVKCG</sequence>
<dbReference type="EMBL" id="GL732533">
    <property type="protein sequence ID" value="EFX85060.1"/>
    <property type="molecule type" value="Genomic_DNA"/>
</dbReference>
<dbReference type="AlphaFoldDB" id="E9G638"/>
<dbReference type="HOGENOM" id="CLU_1961779_0_0_1"/>
<evidence type="ECO:0000313" key="2">
    <source>
        <dbReference type="Proteomes" id="UP000000305"/>
    </source>
</evidence>
<dbReference type="InParanoid" id="E9G638"/>
<accession>E9G638</accession>
<keyword evidence="2" id="KW-1185">Reference proteome</keyword>
<proteinExistence type="predicted"/>
<dbReference type="KEGG" id="dpx:DAPPUDRAFT_99234"/>
<evidence type="ECO:0000313" key="1">
    <source>
        <dbReference type="EMBL" id="EFX85060.1"/>
    </source>
</evidence>
<reference evidence="1 2" key="1">
    <citation type="journal article" date="2011" name="Science">
        <title>The ecoresponsive genome of Daphnia pulex.</title>
        <authorList>
            <person name="Colbourne J.K."/>
            <person name="Pfrender M.E."/>
            <person name="Gilbert D."/>
            <person name="Thomas W.K."/>
            <person name="Tucker A."/>
            <person name="Oakley T.H."/>
            <person name="Tokishita S."/>
            <person name="Aerts A."/>
            <person name="Arnold G.J."/>
            <person name="Basu M.K."/>
            <person name="Bauer D.J."/>
            <person name="Caceres C.E."/>
            <person name="Carmel L."/>
            <person name="Casola C."/>
            <person name="Choi J.H."/>
            <person name="Detter J.C."/>
            <person name="Dong Q."/>
            <person name="Dusheyko S."/>
            <person name="Eads B.D."/>
            <person name="Frohlich T."/>
            <person name="Geiler-Samerotte K.A."/>
            <person name="Gerlach D."/>
            <person name="Hatcher P."/>
            <person name="Jogdeo S."/>
            <person name="Krijgsveld J."/>
            <person name="Kriventseva E.V."/>
            <person name="Kultz D."/>
            <person name="Laforsch C."/>
            <person name="Lindquist E."/>
            <person name="Lopez J."/>
            <person name="Manak J.R."/>
            <person name="Muller J."/>
            <person name="Pangilinan J."/>
            <person name="Patwardhan R.P."/>
            <person name="Pitluck S."/>
            <person name="Pritham E.J."/>
            <person name="Rechtsteiner A."/>
            <person name="Rho M."/>
            <person name="Rogozin I.B."/>
            <person name="Sakarya O."/>
            <person name="Salamov A."/>
            <person name="Schaack S."/>
            <person name="Shapiro H."/>
            <person name="Shiga Y."/>
            <person name="Skalitzky C."/>
            <person name="Smith Z."/>
            <person name="Souvorov A."/>
            <person name="Sung W."/>
            <person name="Tang Z."/>
            <person name="Tsuchiya D."/>
            <person name="Tu H."/>
            <person name="Vos H."/>
            <person name="Wang M."/>
            <person name="Wolf Y.I."/>
            <person name="Yamagata H."/>
            <person name="Yamada T."/>
            <person name="Ye Y."/>
            <person name="Shaw J.R."/>
            <person name="Andrews J."/>
            <person name="Crease T.J."/>
            <person name="Tang H."/>
            <person name="Lucas S.M."/>
            <person name="Robertson H.M."/>
            <person name="Bork P."/>
            <person name="Koonin E.V."/>
            <person name="Zdobnov E.M."/>
            <person name="Grigoriev I.V."/>
            <person name="Lynch M."/>
            <person name="Boore J.L."/>
        </authorList>
    </citation>
    <scope>NUCLEOTIDE SEQUENCE [LARGE SCALE GENOMIC DNA]</scope>
</reference>
<dbReference type="Proteomes" id="UP000000305">
    <property type="component" value="Unassembled WGS sequence"/>
</dbReference>
<protein>
    <submittedName>
        <fullName evidence="1">Uncharacterized protein</fullName>
    </submittedName>
</protein>
<organism evidence="1 2">
    <name type="scientific">Daphnia pulex</name>
    <name type="common">Water flea</name>
    <dbReference type="NCBI Taxonomy" id="6669"/>
    <lineage>
        <taxon>Eukaryota</taxon>
        <taxon>Metazoa</taxon>
        <taxon>Ecdysozoa</taxon>
        <taxon>Arthropoda</taxon>
        <taxon>Crustacea</taxon>
        <taxon>Branchiopoda</taxon>
        <taxon>Diplostraca</taxon>
        <taxon>Cladocera</taxon>
        <taxon>Anomopoda</taxon>
        <taxon>Daphniidae</taxon>
        <taxon>Daphnia</taxon>
    </lineage>
</organism>
<gene>
    <name evidence="1" type="ORF">DAPPUDRAFT_99234</name>
</gene>